<dbReference type="Pfam" id="PF01464">
    <property type="entry name" value="SLT"/>
    <property type="match status" value="1"/>
</dbReference>
<evidence type="ECO:0000256" key="2">
    <source>
        <dbReference type="ARBA" id="ARBA00009387"/>
    </source>
</evidence>
<protein>
    <submittedName>
        <fullName evidence="5">Membrane-bound lytic murein transglycosylase D</fullName>
        <ecNumber evidence="5">3.2.1.-</ecNumber>
    </submittedName>
</protein>
<feature type="domain" description="Transglycosylase SLT" evidence="4">
    <location>
        <begin position="161"/>
        <end position="252"/>
    </location>
</feature>
<evidence type="ECO:0000256" key="3">
    <source>
        <dbReference type="SAM" id="SignalP"/>
    </source>
</evidence>
<dbReference type="Gene3D" id="1.10.530.10">
    <property type="match status" value="1"/>
</dbReference>
<dbReference type="SUPFAM" id="SSF53955">
    <property type="entry name" value="Lysozyme-like"/>
    <property type="match status" value="1"/>
</dbReference>
<dbReference type="EC" id="3.2.1.-" evidence="5"/>
<name>A0A292ZMV7_SPHSA</name>
<dbReference type="PANTHER" id="PTHR37423">
    <property type="entry name" value="SOLUBLE LYTIC MUREIN TRANSGLYCOSYLASE-RELATED"/>
    <property type="match status" value="1"/>
</dbReference>
<evidence type="ECO:0000259" key="4">
    <source>
        <dbReference type="Pfam" id="PF01464"/>
    </source>
</evidence>
<dbReference type="Proteomes" id="UP000221538">
    <property type="component" value="Unassembled WGS sequence"/>
</dbReference>
<feature type="chain" id="PRO_5012380880" evidence="3">
    <location>
        <begin position="21"/>
        <end position="316"/>
    </location>
</feature>
<comment type="caution">
    <text evidence="5">The sequence shown here is derived from an EMBL/GenBank/DDBJ whole genome shotgun (WGS) entry which is preliminary data.</text>
</comment>
<evidence type="ECO:0000313" key="5">
    <source>
        <dbReference type="EMBL" id="GAY24777.1"/>
    </source>
</evidence>
<reference evidence="5 6" key="1">
    <citation type="journal article" date="2013" name="Biodegradation">
        <title>Occurrence of 4-tert-butylphenol (4-t-BP) biodegradation in an aquatic sample caused by the presence of Spirodela polyrrhiza and isolation of a 4-t-BP-utilizing bacterium.</title>
        <authorList>
            <person name="Ogata Y."/>
            <person name="Toyama T."/>
            <person name="Yu N."/>
            <person name="Wang X."/>
            <person name="Sei K."/>
            <person name="Ike M."/>
        </authorList>
    </citation>
    <scope>NUCLEOTIDE SEQUENCE [LARGE SCALE GENOMIC DNA]</scope>
    <source>
        <strain evidence="5 6">OMI</strain>
    </source>
</reference>
<dbReference type="InterPro" id="IPR008258">
    <property type="entry name" value="Transglycosylase_SLT_dom_1"/>
</dbReference>
<keyword evidence="5" id="KW-0326">Glycosidase</keyword>
<evidence type="ECO:0000313" key="6">
    <source>
        <dbReference type="Proteomes" id="UP000221538"/>
    </source>
</evidence>
<dbReference type="CDD" id="cd00254">
    <property type="entry name" value="LT-like"/>
    <property type="match status" value="1"/>
</dbReference>
<comment type="similarity">
    <text evidence="2">Belongs to the virb1 family.</text>
</comment>
<sequence length="316" mass="34582">MHKALLFAGMMLVGTDAADAAPPRNVRIVQMITMGGSPSVDGENGPNAMTGAVVERLGEGHVALAGGPHRRSVEIEMANSFAERGPVPIDSWNDLGRGGPANTETPTGALTIPSWMTRSPLYPSAAARWVPACLPIAYRPTGFLKADAENRRQGYYGLMSQVACEFGIPVGLFDAMIIQESRYRHHIFSSKNAYGLTQLMPDTAAELGVDRYAADQNLRGGARYLRRQLDRFGQVHLALAAYNAGPGRVRNATIPRIRETRLYVDAILHNWSLLSGVAVPNRRMETLPMPGDGWDQGPYRIVRVSTFQERIRSADR</sequence>
<comment type="similarity">
    <text evidence="1">Belongs to the transglycosylase Slt family.</text>
</comment>
<dbReference type="AlphaFoldDB" id="A0A292ZMV7"/>
<dbReference type="PANTHER" id="PTHR37423:SF2">
    <property type="entry name" value="MEMBRANE-BOUND LYTIC MUREIN TRANSGLYCOSYLASE C"/>
    <property type="match status" value="1"/>
</dbReference>
<organism evidence="5 6">
    <name type="scientific">Sphingobium fuliginis (strain ATCC 27551)</name>
    <dbReference type="NCBI Taxonomy" id="336203"/>
    <lineage>
        <taxon>Bacteria</taxon>
        <taxon>Pseudomonadati</taxon>
        <taxon>Pseudomonadota</taxon>
        <taxon>Alphaproteobacteria</taxon>
        <taxon>Sphingomonadales</taxon>
        <taxon>Sphingomonadaceae</taxon>
        <taxon>Sphingobium</taxon>
    </lineage>
</organism>
<keyword evidence="3" id="KW-0732">Signal</keyword>
<feature type="signal peptide" evidence="3">
    <location>
        <begin position="1"/>
        <end position="20"/>
    </location>
</feature>
<accession>A0A292ZMV7</accession>
<proteinExistence type="inferred from homology"/>
<dbReference type="GO" id="GO:0016798">
    <property type="term" value="F:hydrolase activity, acting on glycosyl bonds"/>
    <property type="evidence" value="ECO:0007669"/>
    <property type="project" value="UniProtKB-KW"/>
</dbReference>
<evidence type="ECO:0000256" key="1">
    <source>
        <dbReference type="ARBA" id="ARBA00007734"/>
    </source>
</evidence>
<keyword evidence="5" id="KW-0378">Hydrolase</keyword>
<gene>
    <name evidence="5" type="ORF">SFOMI_5362</name>
</gene>
<dbReference type="EMBL" id="BEWI01000034">
    <property type="protein sequence ID" value="GAY24777.1"/>
    <property type="molecule type" value="Genomic_DNA"/>
</dbReference>
<reference evidence="5 6" key="2">
    <citation type="journal article" date="2013" name="Environ. Sci. Technol.">
        <title>The 4-tert-butylphenol-utilizing bacterium Sphingobium fuliginis OMI can degrade bisphenols via phenolic ring hydroxylation and meta-cleavage pathway.</title>
        <authorList>
            <person name="Ogata Y."/>
            <person name="Goda S."/>
            <person name="Toyama T."/>
            <person name="Sei K."/>
            <person name="Ike M."/>
        </authorList>
    </citation>
    <scope>NUCLEOTIDE SEQUENCE [LARGE SCALE GENOMIC DNA]</scope>
    <source>
        <strain evidence="5 6">OMI</strain>
    </source>
</reference>
<dbReference type="InterPro" id="IPR023346">
    <property type="entry name" value="Lysozyme-like_dom_sf"/>
</dbReference>